<dbReference type="InterPro" id="IPR001750">
    <property type="entry name" value="ND/Mrp_TM"/>
</dbReference>
<dbReference type="GO" id="GO:0005743">
    <property type="term" value="C:mitochondrial inner membrane"/>
    <property type="evidence" value="ECO:0007669"/>
    <property type="project" value="UniProtKB-SubCell"/>
</dbReference>
<feature type="transmembrane region" description="Helical" evidence="18">
    <location>
        <begin position="272"/>
        <end position="294"/>
    </location>
</feature>
<dbReference type="Pfam" id="PF00361">
    <property type="entry name" value="Proton_antipo_M"/>
    <property type="match status" value="1"/>
</dbReference>
<dbReference type="EC" id="7.1.1.2" evidence="4 18"/>
<feature type="transmembrane region" description="Helical" evidence="18">
    <location>
        <begin position="315"/>
        <end position="340"/>
    </location>
</feature>
<keyword evidence="14 18" id="KW-0830">Ubiquinone</keyword>
<accession>A0A6M2R808</accession>
<comment type="catalytic activity">
    <reaction evidence="17 18">
        <text>a ubiquinone + NADH + 5 H(+)(in) = a ubiquinol + NAD(+) + 4 H(+)(out)</text>
        <dbReference type="Rhea" id="RHEA:29091"/>
        <dbReference type="Rhea" id="RHEA-COMP:9565"/>
        <dbReference type="Rhea" id="RHEA-COMP:9566"/>
        <dbReference type="ChEBI" id="CHEBI:15378"/>
        <dbReference type="ChEBI" id="CHEBI:16389"/>
        <dbReference type="ChEBI" id="CHEBI:17976"/>
        <dbReference type="ChEBI" id="CHEBI:57540"/>
        <dbReference type="ChEBI" id="CHEBI:57945"/>
        <dbReference type="EC" id="7.1.1.2"/>
    </reaction>
</comment>
<keyword evidence="15 18" id="KW-0496">Mitochondrion</keyword>
<evidence type="ECO:0000313" key="21">
    <source>
        <dbReference type="EMBL" id="QBF00379.1"/>
    </source>
</evidence>
<feature type="transmembrane region" description="Helical" evidence="18">
    <location>
        <begin position="7"/>
        <end position="28"/>
    </location>
</feature>
<dbReference type="InterPro" id="IPR003917">
    <property type="entry name" value="NADH_UbQ_OxRdtase_chain2"/>
</dbReference>
<comment type="subcellular location">
    <subcellularLocation>
        <location evidence="2 18">Mitochondrion inner membrane</location>
        <topology evidence="2 18">Multi-pass membrane protein</topology>
    </subcellularLocation>
</comment>
<feature type="transmembrane region" description="Helical" evidence="18">
    <location>
        <begin position="60"/>
        <end position="79"/>
    </location>
</feature>
<dbReference type="GO" id="GO:0006120">
    <property type="term" value="P:mitochondrial electron transport, NADH to ubiquinone"/>
    <property type="evidence" value="ECO:0007669"/>
    <property type="project" value="InterPro"/>
</dbReference>
<evidence type="ECO:0000256" key="3">
    <source>
        <dbReference type="ARBA" id="ARBA00007012"/>
    </source>
</evidence>
<organism evidence="21">
    <name type="scientific">Stegana sp. 2009 JL-2019</name>
    <dbReference type="NCBI Taxonomy" id="2518818"/>
    <lineage>
        <taxon>Eukaryota</taxon>
        <taxon>Metazoa</taxon>
        <taxon>Ecdysozoa</taxon>
        <taxon>Arthropoda</taxon>
        <taxon>Hexapoda</taxon>
        <taxon>Insecta</taxon>
        <taxon>Pterygota</taxon>
        <taxon>Neoptera</taxon>
        <taxon>Endopterygota</taxon>
        <taxon>Diptera</taxon>
        <taxon>Brachycera</taxon>
        <taxon>Muscomorpha</taxon>
        <taxon>Ephydroidea</taxon>
        <taxon>Drosophilidae</taxon>
        <taxon>Stegana</taxon>
    </lineage>
</organism>
<feature type="domain" description="NADH:quinone oxidoreductase/Mrp antiporter transmembrane" evidence="19">
    <location>
        <begin position="24"/>
        <end position="285"/>
    </location>
</feature>
<dbReference type="Pfam" id="PF06444">
    <property type="entry name" value="NADH_dehy_S2_C"/>
    <property type="match status" value="1"/>
</dbReference>
<evidence type="ECO:0000256" key="8">
    <source>
        <dbReference type="ARBA" id="ARBA00022692"/>
    </source>
</evidence>
<evidence type="ECO:0000256" key="17">
    <source>
        <dbReference type="ARBA" id="ARBA00049551"/>
    </source>
</evidence>
<dbReference type="AlphaFoldDB" id="A0A6M2R808"/>
<evidence type="ECO:0000256" key="13">
    <source>
        <dbReference type="ARBA" id="ARBA00023027"/>
    </source>
</evidence>
<evidence type="ECO:0000256" key="16">
    <source>
        <dbReference type="ARBA" id="ARBA00023136"/>
    </source>
</evidence>
<evidence type="ECO:0000259" key="20">
    <source>
        <dbReference type="Pfam" id="PF06444"/>
    </source>
</evidence>
<evidence type="ECO:0000256" key="15">
    <source>
        <dbReference type="ARBA" id="ARBA00023128"/>
    </source>
</evidence>
<keyword evidence="10 18" id="KW-1278">Translocase</keyword>
<protein>
    <recommendedName>
        <fullName evidence="5 18">NADH-ubiquinone oxidoreductase chain 2</fullName>
        <ecNumber evidence="4 18">7.1.1.2</ecNumber>
    </recommendedName>
</protein>
<evidence type="ECO:0000256" key="4">
    <source>
        <dbReference type="ARBA" id="ARBA00012944"/>
    </source>
</evidence>
<keyword evidence="6" id="KW-0813">Transport</keyword>
<comment type="function">
    <text evidence="18">Core subunit of the mitochondrial membrane respiratory chain NADH dehydrogenase (Complex I) which catalyzes electron transfer from NADH through the respiratory chain, using ubiquinone as an electron acceptor. Essential for the catalytic activity and assembly of complex I.</text>
</comment>
<dbReference type="PANTHER" id="PTHR46552:SF1">
    <property type="entry name" value="NADH-UBIQUINONE OXIDOREDUCTASE CHAIN 2"/>
    <property type="match status" value="1"/>
</dbReference>
<keyword evidence="11 18" id="KW-0249">Electron transport</keyword>
<feature type="transmembrane region" description="Helical" evidence="18">
    <location>
        <begin position="148"/>
        <end position="166"/>
    </location>
</feature>
<keyword evidence="13 18" id="KW-0520">NAD</keyword>
<dbReference type="InterPro" id="IPR010933">
    <property type="entry name" value="NADH_DH_su2_C"/>
</dbReference>
<reference evidence="21" key="1">
    <citation type="submission" date="2018-05" db="EMBL/GenBank/DDBJ databases">
        <title>Molecular phylogeny and systematics of the subgenus Oxyphortica from Oriental region (Diptera: Drosophilidae: Stegana).</title>
        <authorList>
            <person name="Lu J."/>
            <person name="Chen H."/>
        </authorList>
    </citation>
    <scope>NUCLEOTIDE SEQUENCE</scope>
    <source>
        <strain evidence="21">2009</strain>
    </source>
</reference>
<sequence>MFNNSSKILFVIIMMVGSLITVTSNSWLGAWMGLEINLLSFIPLMSDNNNLTSTEASLKYFLVQALASTVLLFAIILMMMKININFEINSLYITMIILSSLLLKSGAAPFHFWFPNIMESLSWMNCLLLMTWQKIAPMMLIFYTNIEIMLFSSIILSVIIGSLGGLNQSSLRKLMAFSSINHLGWMLTALNYSELIWMIYFFLYSFLSFSLIFMFHNFKIFHFNQMFSLFFNSKILKFILFFNFLSLGGLPPFLGFFPKWLVIQQLSLNSQYLLLMILVMTTLITLFFYLRICYSAFMLNYYENNWMIFMQNKSFIFNIYMFSSFFMIFGLIFISILYLMF</sequence>
<gene>
    <name evidence="21" type="primary">ND2</name>
</gene>
<keyword evidence="16 18" id="KW-0472">Membrane</keyword>
<name>A0A6M2R808_9MUSC</name>
<comment type="function">
    <text evidence="1">Core subunit of the mitochondrial membrane respiratory chain NADH dehydrogenase (Complex I) that is believed to belong to the minimal assembly required for catalysis. Complex I functions in the transfer of electrons from NADH to the respiratory chain. The immediate electron acceptor for the enzyme is believed to be ubiquinone.</text>
</comment>
<feature type="transmembrane region" description="Helical" evidence="18">
    <location>
        <begin position="195"/>
        <end position="215"/>
    </location>
</feature>
<comment type="similarity">
    <text evidence="3 18">Belongs to the complex I subunit 2 family.</text>
</comment>
<feature type="transmembrane region" description="Helical" evidence="18">
    <location>
        <begin position="91"/>
        <end position="114"/>
    </location>
</feature>
<evidence type="ECO:0000256" key="12">
    <source>
        <dbReference type="ARBA" id="ARBA00022989"/>
    </source>
</evidence>
<evidence type="ECO:0000256" key="18">
    <source>
        <dbReference type="RuleBase" id="RU003403"/>
    </source>
</evidence>
<evidence type="ECO:0000256" key="5">
    <source>
        <dbReference type="ARBA" id="ARBA00021008"/>
    </source>
</evidence>
<keyword evidence="9 18" id="KW-0999">Mitochondrion inner membrane</keyword>
<proteinExistence type="inferred from homology"/>
<dbReference type="GO" id="GO:0008137">
    <property type="term" value="F:NADH dehydrogenase (ubiquinone) activity"/>
    <property type="evidence" value="ECO:0007669"/>
    <property type="project" value="UniProtKB-EC"/>
</dbReference>
<evidence type="ECO:0000256" key="11">
    <source>
        <dbReference type="ARBA" id="ARBA00022982"/>
    </source>
</evidence>
<dbReference type="PANTHER" id="PTHR46552">
    <property type="entry name" value="NADH-UBIQUINONE OXIDOREDUCTASE CHAIN 2"/>
    <property type="match status" value="1"/>
</dbReference>
<keyword evidence="7 18" id="KW-0679">Respiratory chain</keyword>
<evidence type="ECO:0000256" key="1">
    <source>
        <dbReference type="ARBA" id="ARBA00003257"/>
    </source>
</evidence>
<feature type="domain" description="NADH dehydrogenase subunit 2 C-terminal" evidence="20">
    <location>
        <begin position="286"/>
        <end position="337"/>
    </location>
</feature>
<keyword evidence="8 18" id="KW-0812">Transmembrane</keyword>
<evidence type="ECO:0000256" key="2">
    <source>
        <dbReference type="ARBA" id="ARBA00004448"/>
    </source>
</evidence>
<evidence type="ECO:0000256" key="6">
    <source>
        <dbReference type="ARBA" id="ARBA00022448"/>
    </source>
</evidence>
<dbReference type="InterPro" id="IPR050175">
    <property type="entry name" value="Complex_I_Subunit_2"/>
</dbReference>
<evidence type="ECO:0000259" key="19">
    <source>
        <dbReference type="Pfam" id="PF00361"/>
    </source>
</evidence>
<evidence type="ECO:0000256" key="7">
    <source>
        <dbReference type="ARBA" id="ARBA00022660"/>
    </source>
</evidence>
<dbReference type="EMBL" id="MH372251">
    <property type="protein sequence ID" value="QBF00379.1"/>
    <property type="molecule type" value="Genomic_DNA"/>
</dbReference>
<geneLocation type="mitochondrion" evidence="21"/>
<evidence type="ECO:0000256" key="14">
    <source>
        <dbReference type="ARBA" id="ARBA00023075"/>
    </source>
</evidence>
<dbReference type="PRINTS" id="PR01436">
    <property type="entry name" value="NADHDHGNASE2"/>
</dbReference>
<feature type="transmembrane region" description="Helical" evidence="18">
    <location>
        <begin position="235"/>
        <end position="257"/>
    </location>
</feature>
<evidence type="ECO:0000256" key="10">
    <source>
        <dbReference type="ARBA" id="ARBA00022967"/>
    </source>
</evidence>
<keyword evidence="12 18" id="KW-1133">Transmembrane helix</keyword>
<evidence type="ECO:0000256" key="9">
    <source>
        <dbReference type="ARBA" id="ARBA00022792"/>
    </source>
</evidence>